<accession>A0A1R3V428</accession>
<dbReference type="Proteomes" id="UP000188388">
    <property type="component" value="Unassembled WGS sequence"/>
</dbReference>
<dbReference type="EMBL" id="FTPD01000010">
    <property type="protein sequence ID" value="SIT54664.1"/>
    <property type="molecule type" value="Genomic_DNA"/>
</dbReference>
<gene>
    <name evidence="1" type="ORF">BQ8794_180008</name>
</gene>
<sequence length="147" mass="16276">MVEVEEQALSFKSWLRLEDSRYRSASACRAQCRVSCPAFQLLASSNHPLIFVSVEERGDAVGEGVLILSHSCVPEWRRLCSKPDTMTPLFPLMARRQTHGSPSCWQVFGGTRIAWDRVKTGSGQAVATISKSERRNKGQTLGSSSCE</sequence>
<dbReference type="STRING" id="1631249.BQ8794_180008"/>
<protein>
    <submittedName>
        <fullName evidence="1">Uncharacterized protein</fullName>
    </submittedName>
</protein>
<organism evidence="1 2">
    <name type="scientific">Mesorhizobium prunaredense</name>
    <dbReference type="NCBI Taxonomy" id="1631249"/>
    <lineage>
        <taxon>Bacteria</taxon>
        <taxon>Pseudomonadati</taxon>
        <taxon>Pseudomonadota</taxon>
        <taxon>Alphaproteobacteria</taxon>
        <taxon>Hyphomicrobiales</taxon>
        <taxon>Phyllobacteriaceae</taxon>
        <taxon>Mesorhizobium</taxon>
    </lineage>
</organism>
<keyword evidence="2" id="KW-1185">Reference proteome</keyword>
<name>A0A1R3V428_9HYPH</name>
<evidence type="ECO:0000313" key="2">
    <source>
        <dbReference type="Proteomes" id="UP000188388"/>
    </source>
</evidence>
<dbReference type="AlphaFoldDB" id="A0A1R3V428"/>
<proteinExistence type="predicted"/>
<reference evidence="2" key="1">
    <citation type="submission" date="2017-01" db="EMBL/GenBank/DDBJ databases">
        <authorList>
            <person name="Brunel B."/>
        </authorList>
    </citation>
    <scope>NUCLEOTIDE SEQUENCE [LARGE SCALE GENOMIC DNA]</scope>
</reference>
<evidence type="ECO:0000313" key="1">
    <source>
        <dbReference type="EMBL" id="SIT54664.1"/>
    </source>
</evidence>